<dbReference type="SUPFAM" id="SSF50118">
    <property type="entry name" value="Cell growth inhibitor/plasmid maintenance toxic component"/>
    <property type="match status" value="1"/>
</dbReference>
<reference evidence="3 4" key="1">
    <citation type="submission" date="2016-10" db="EMBL/GenBank/DDBJ databases">
        <title>Paenibacillus species isolates.</title>
        <authorList>
            <person name="Beno S.M."/>
        </authorList>
    </citation>
    <scope>NUCLEOTIDE SEQUENCE [LARGE SCALE GENOMIC DNA]</scope>
    <source>
        <strain evidence="3 4">FSL H7-0918</strain>
    </source>
</reference>
<evidence type="ECO:0000256" key="1">
    <source>
        <dbReference type="ARBA" id="ARBA00007521"/>
    </source>
</evidence>
<evidence type="ECO:0000313" key="4">
    <source>
        <dbReference type="Proteomes" id="UP000187323"/>
    </source>
</evidence>
<organism evidence="3 4">
    <name type="scientific">Paenibacillus odorifer</name>
    <dbReference type="NCBI Taxonomy" id="189426"/>
    <lineage>
        <taxon>Bacteria</taxon>
        <taxon>Bacillati</taxon>
        <taxon>Bacillota</taxon>
        <taxon>Bacilli</taxon>
        <taxon>Bacillales</taxon>
        <taxon>Paenibacillaceae</taxon>
        <taxon>Paenibacillus</taxon>
    </lineage>
</organism>
<dbReference type="Proteomes" id="UP000187323">
    <property type="component" value="Unassembled WGS sequence"/>
</dbReference>
<name>A0AB36J684_9BACL</name>
<dbReference type="RefSeq" id="WP_076138906.1">
    <property type="nucleotide sequence ID" value="NZ_MKQM01000081.1"/>
</dbReference>
<keyword evidence="2" id="KW-1277">Toxin-antitoxin system</keyword>
<evidence type="ECO:0000313" key="3">
    <source>
        <dbReference type="EMBL" id="OME10272.1"/>
    </source>
</evidence>
<dbReference type="Pfam" id="PF02452">
    <property type="entry name" value="PemK_toxin"/>
    <property type="match status" value="1"/>
</dbReference>
<proteinExistence type="inferred from homology"/>
<dbReference type="InterPro" id="IPR011067">
    <property type="entry name" value="Plasmid_toxin/cell-grow_inhib"/>
</dbReference>
<accession>A0AB36J684</accession>
<comment type="caution">
    <text evidence="3">The sequence shown here is derived from an EMBL/GenBank/DDBJ whole genome shotgun (WGS) entry which is preliminary data.</text>
</comment>
<dbReference type="EMBL" id="MPTO01000050">
    <property type="protein sequence ID" value="OME10272.1"/>
    <property type="molecule type" value="Genomic_DNA"/>
</dbReference>
<dbReference type="InterPro" id="IPR003477">
    <property type="entry name" value="PemK-like"/>
</dbReference>
<evidence type="ECO:0008006" key="5">
    <source>
        <dbReference type="Google" id="ProtNLM"/>
    </source>
</evidence>
<dbReference type="AlphaFoldDB" id="A0AB36J684"/>
<comment type="similarity">
    <text evidence="1">Belongs to the PemK/MazF family.</text>
</comment>
<gene>
    <name evidence="3" type="ORF">BSK47_31115</name>
</gene>
<dbReference type="Gene3D" id="2.30.30.110">
    <property type="match status" value="1"/>
</dbReference>
<sequence length="106" mass="12333">MYHNRGDLYTVLYPFDDMDIEKLRPAIILETKDNHSLVIKVTSHEERKNDGGDVSIIHWKEAGLSSPSVARCSDFVPLHHDKIKKFLGTLRPEDMINVLEKIYRDR</sequence>
<protein>
    <recommendedName>
        <fullName evidence="5">Growth inhibitor PemK</fullName>
    </recommendedName>
</protein>
<dbReference type="GO" id="GO:0003677">
    <property type="term" value="F:DNA binding"/>
    <property type="evidence" value="ECO:0007669"/>
    <property type="project" value="InterPro"/>
</dbReference>
<evidence type="ECO:0000256" key="2">
    <source>
        <dbReference type="ARBA" id="ARBA00022649"/>
    </source>
</evidence>